<dbReference type="InterPro" id="IPR003439">
    <property type="entry name" value="ABC_transporter-like_ATP-bd"/>
</dbReference>
<accession>A0AAD4RDW1</accession>
<dbReference type="PROSITE" id="PS50893">
    <property type="entry name" value="ABC_TRANSPORTER_2"/>
    <property type="match status" value="2"/>
</dbReference>
<evidence type="ECO:0000256" key="6">
    <source>
        <dbReference type="ARBA" id="ARBA00022737"/>
    </source>
</evidence>
<dbReference type="InterPro" id="IPR036640">
    <property type="entry name" value="ABC1_TM_sf"/>
</dbReference>
<evidence type="ECO:0000256" key="12">
    <source>
        <dbReference type="ARBA" id="ARBA00023180"/>
    </source>
</evidence>
<keyword evidence="7" id="KW-0547">Nucleotide-binding</keyword>
<evidence type="ECO:0000313" key="17">
    <source>
        <dbReference type="EMBL" id="KAI1729427.1"/>
    </source>
</evidence>
<feature type="transmembrane region" description="Helical" evidence="14">
    <location>
        <begin position="862"/>
        <end position="882"/>
    </location>
</feature>
<dbReference type="InterPro" id="IPR003593">
    <property type="entry name" value="AAA+_ATPase"/>
</dbReference>
<feature type="transmembrane region" description="Helical" evidence="14">
    <location>
        <begin position="99"/>
        <end position="121"/>
    </location>
</feature>
<dbReference type="InterPro" id="IPR017871">
    <property type="entry name" value="ABC_transporter-like_CS"/>
</dbReference>
<feature type="domain" description="ABC transmembrane type-1" evidence="16">
    <location>
        <begin position="42"/>
        <end position="338"/>
    </location>
</feature>
<dbReference type="SUPFAM" id="SSF52540">
    <property type="entry name" value="P-loop containing nucleoside triphosphate hydrolases"/>
    <property type="match status" value="2"/>
</dbReference>
<evidence type="ECO:0000256" key="13">
    <source>
        <dbReference type="ARBA" id="ARBA00034018"/>
    </source>
</evidence>
<dbReference type="PANTHER" id="PTHR43394">
    <property type="entry name" value="ATP-DEPENDENT PERMEASE MDL1, MITOCHONDRIAL"/>
    <property type="match status" value="1"/>
</dbReference>
<dbReference type="EC" id="7.6.2.2" evidence="3"/>
<dbReference type="CDD" id="cd03249">
    <property type="entry name" value="ABC_MTABC3_MDL1_MDL2"/>
    <property type="match status" value="1"/>
</dbReference>
<dbReference type="InterPro" id="IPR027417">
    <property type="entry name" value="P-loop_NTPase"/>
</dbReference>
<keyword evidence="10 14" id="KW-1133">Transmembrane helix</keyword>
<dbReference type="FunFam" id="3.40.50.300:FF:000916">
    <property type="entry name" value="ABC transporter B family member 9"/>
    <property type="match status" value="1"/>
</dbReference>
<organism evidence="17 18">
    <name type="scientific">Ditylenchus destructor</name>
    <dbReference type="NCBI Taxonomy" id="166010"/>
    <lineage>
        <taxon>Eukaryota</taxon>
        <taxon>Metazoa</taxon>
        <taxon>Ecdysozoa</taxon>
        <taxon>Nematoda</taxon>
        <taxon>Chromadorea</taxon>
        <taxon>Rhabditida</taxon>
        <taxon>Tylenchina</taxon>
        <taxon>Tylenchomorpha</taxon>
        <taxon>Sphaerularioidea</taxon>
        <taxon>Anguinidae</taxon>
        <taxon>Anguininae</taxon>
        <taxon>Ditylenchus</taxon>
    </lineage>
</organism>
<evidence type="ECO:0000259" key="15">
    <source>
        <dbReference type="PROSITE" id="PS50893"/>
    </source>
</evidence>
<protein>
    <recommendedName>
        <fullName evidence="3">ABC-type xenobiotic transporter</fullName>
        <ecNumber evidence="3">7.6.2.2</ecNumber>
    </recommendedName>
</protein>
<dbReference type="Pfam" id="PF00005">
    <property type="entry name" value="ABC_tran"/>
    <property type="match status" value="2"/>
</dbReference>
<dbReference type="Proteomes" id="UP001201812">
    <property type="component" value="Unassembled WGS sequence"/>
</dbReference>
<evidence type="ECO:0000313" key="18">
    <source>
        <dbReference type="Proteomes" id="UP001201812"/>
    </source>
</evidence>
<keyword evidence="12" id="KW-0325">Glycoprotein</keyword>
<dbReference type="InterPro" id="IPR039421">
    <property type="entry name" value="Type_1_exporter"/>
</dbReference>
<name>A0AAD4RDW1_9BILA</name>
<evidence type="ECO:0000259" key="16">
    <source>
        <dbReference type="PROSITE" id="PS50929"/>
    </source>
</evidence>
<dbReference type="SUPFAM" id="SSF90123">
    <property type="entry name" value="ABC transporter transmembrane region"/>
    <property type="match status" value="2"/>
</dbReference>
<comment type="caution">
    <text evidence="17">The sequence shown here is derived from an EMBL/GenBank/DDBJ whole genome shotgun (WGS) entry which is preliminary data.</text>
</comment>
<evidence type="ECO:0000256" key="1">
    <source>
        <dbReference type="ARBA" id="ARBA00004141"/>
    </source>
</evidence>
<dbReference type="CDD" id="cd18577">
    <property type="entry name" value="ABC_6TM_Pgp_ABCB1_D1_like"/>
    <property type="match status" value="1"/>
</dbReference>
<feature type="transmembrane region" description="Helical" evidence="14">
    <location>
        <begin position="758"/>
        <end position="782"/>
    </location>
</feature>
<feature type="domain" description="ABC transporter" evidence="15">
    <location>
        <begin position="1042"/>
        <end position="1278"/>
    </location>
</feature>
<comment type="similarity">
    <text evidence="2">Belongs to the ABC transporter superfamily. ABCB family. Multidrug resistance exporter (TC 3.A.1.201) subfamily.</text>
</comment>
<dbReference type="GO" id="GO:0005524">
    <property type="term" value="F:ATP binding"/>
    <property type="evidence" value="ECO:0007669"/>
    <property type="project" value="UniProtKB-KW"/>
</dbReference>
<dbReference type="GO" id="GO:0005743">
    <property type="term" value="C:mitochondrial inner membrane"/>
    <property type="evidence" value="ECO:0007669"/>
    <property type="project" value="TreeGrafter"/>
</dbReference>
<dbReference type="EMBL" id="JAKKPZ010000001">
    <property type="protein sequence ID" value="KAI1729427.1"/>
    <property type="molecule type" value="Genomic_DNA"/>
</dbReference>
<evidence type="ECO:0000256" key="4">
    <source>
        <dbReference type="ARBA" id="ARBA00022448"/>
    </source>
</evidence>
<keyword evidence="5 14" id="KW-0812">Transmembrane</keyword>
<gene>
    <name evidence="17" type="ORF">DdX_01668</name>
</gene>
<feature type="transmembrane region" description="Helical" evidence="14">
    <location>
        <begin position="303"/>
        <end position="324"/>
    </location>
</feature>
<feature type="domain" description="ABC transporter" evidence="15">
    <location>
        <begin position="373"/>
        <end position="609"/>
    </location>
</feature>
<reference evidence="17" key="1">
    <citation type="submission" date="2022-01" db="EMBL/GenBank/DDBJ databases">
        <title>Genome Sequence Resource for Two Populations of Ditylenchus destructor, the Migratory Endoparasitic Phytonematode.</title>
        <authorList>
            <person name="Zhang H."/>
            <person name="Lin R."/>
            <person name="Xie B."/>
        </authorList>
    </citation>
    <scope>NUCLEOTIDE SEQUENCE</scope>
    <source>
        <strain evidence="17">BazhouSP</strain>
    </source>
</reference>
<keyword evidence="9" id="KW-1278">Translocase</keyword>
<proteinExistence type="inferred from homology"/>
<evidence type="ECO:0000256" key="9">
    <source>
        <dbReference type="ARBA" id="ARBA00022967"/>
    </source>
</evidence>
<feature type="domain" description="ABC transmembrane type-1" evidence="16">
    <location>
        <begin position="717"/>
        <end position="1008"/>
    </location>
</feature>
<dbReference type="CDD" id="cd18578">
    <property type="entry name" value="ABC_6TM_Pgp_ABCB1_D2_like"/>
    <property type="match status" value="1"/>
</dbReference>
<dbReference type="SMART" id="SM00382">
    <property type="entry name" value="AAA"/>
    <property type="match status" value="2"/>
</dbReference>
<dbReference type="PROSITE" id="PS00211">
    <property type="entry name" value="ABC_TRANSPORTER_1"/>
    <property type="match status" value="2"/>
</dbReference>
<keyword evidence="8" id="KW-0067">ATP-binding</keyword>
<keyword evidence="11 14" id="KW-0472">Membrane</keyword>
<evidence type="ECO:0000256" key="14">
    <source>
        <dbReference type="SAM" id="Phobius"/>
    </source>
</evidence>
<evidence type="ECO:0000256" key="3">
    <source>
        <dbReference type="ARBA" id="ARBA00012191"/>
    </source>
</evidence>
<dbReference type="Pfam" id="PF00664">
    <property type="entry name" value="ABC_membrane"/>
    <property type="match status" value="2"/>
</dbReference>
<feature type="transmembrane region" description="Helical" evidence="14">
    <location>
        <begin position="838"/>
        <end position="856"/>
    </location>
</feature>
<feature type="transmembrane region" description="Helical" evidence="14">
    <location>
        <begin position="197"/>
        <end position="214"/>
    </location>
</feature>
<dbReference type="GO" id="GO:0015421">
    <property type="term" value="F:ABC-type oligopeptide transporter activity"/>
    <property type="evidence" value="ECO:0007669"/>
    <property type="project" value="TreeGrafter"/>
</dbReference>
<dbReference type="PANTHER" id="PTHR43394:SF27">
    <property type="entry name" value="ATP-DEPENDENT TRANSLOCASE ABCB1-LIKE"/>
    <property type="match status" value="1"/>
</dbReference>
<dbReference type="GO" id="GO:0008559">
    <property type="term" value="F:ABC-type xenobiotic transporter activity"/>
    <property type="evidence" value="ECO:0007669"/>
    <property type="project" value="UniProtKB-EC"/>
</dbReference>
<evidence type="ECO:0000256" key="11">
    <source>
        <dbReference type="ARBA" id="ARBA00023136"/>
    </source>
</evidence>
<comment type="catalytic activity">
    <reaction evidence="13">
        <text>ATP + H2O + xenobioticSide 1 = ADP + phosphate + xenobioticSide 2.</text>
        <dbReference type="EC" id="7.6.2.2"/>
    </reaction>
</comment>
<evidence type="ECO:0000256" key="5">
    <source>
        <dbReference type="ARBA" id="ARBA00022692"/>
    </source>
</evidence>
<sequence length="1285" mass="142917">MKLRKSSDSILLAKKKNGQNYRSASFMEMLRYAELKDWILLALGILASVFSGMLSPISQFITRDVTDTMLQGEVYYENNTFNEFVDQFSSKMMVGAQQYFYLGMMSFVLMSTSMGCFFTLCERQVHRIRKKFFEAILNQDMVWIDENQIGSLTQKLSSGIDRIKEGASDKIVVILQAFSTVVTGIIIAFFMSWKLTLIMLFLSPFLILSLYATTRAISASIRGQIEAYASAGAIAEEVISGHRTVTAFNAQLFEIERYENFLNIGCKLGIKKALASALFQGLYPFVLFVSISLYFWYGTTLVLQGIVTPGTVFAVFYAIIIGAIRLGPTLPQINTILGAKLIAGEIFKIIDKKPKIDSSSTYGLKMNKAAGRIEFSKVHFSYAIRPNVEVLNDISFTISPGQNVALVGHSGCGKSTVLSLLMRFYDLKSGLITIDGMPIEKLNIDWLRNIVGVVSQEPIVFATTIENNLKMGKENATMEEMVIACKAANAHEFIRKLPQGYHSKIGHGGVTLSGGQKQRLVIARALIREPKILLLDEATSALDTSSESLVQEAIERASFRRTTITIAHRLSTVRNADKIIVMDKGRIVEEGTHNELMSRIDGAYHQLYQAQQITPGDDTKEDKDFSDNEELTEGIRRATFSSFSRRSFSSRRSSIRDNRLSKTNDLLRRSLVSVRSTIDGDEDIEAQDESHNSEDKPAKILDILQFSRPERKYIVSGLLLAVICGLSFPASAVFMGRLFVVFLDILRGQNDAAPFENYVNAIGFFAIGLFTCLSTFGSGYLTSAAGEKMTMRLRLAVFKHILRQDCTYFDQYAHSTGKLTSRLAKDASNVQAAIDQRLADVLQGIVSVIVATALAFYFSWSVAIICVIFSLALVVMQTTIANRIKSRTMRDMQLAEGAARIASESIGVIEYLKTVQALNRQKSVYADFCVASSVPHRLSVIRGLWQSLSYGLLRSYTIFTQSMTYMFGLFVIQAGYATPFSLFIVIEALTMSARTFMLVATYFPEYVRARASAGMMFSMISEQPKIDSLSNAGIITPIKGNIGVSKVHFSYPNSPKRLVLNNISLNAINGKSVALVGPSGCGKSTLIQLLERFYDVLDGNLTIDDTDIRKYNIRHLRNAIAWVEQEPTLFNLSIRDNIAYGIAGVTKERIESAARLSNIHSFIESLPNKYDTIVGDRGKLLSGGQKQRIAIARAIIRDPRILLLDEATSAIDTVSEKIVQEALERACSGRTCLIVAHRLSTIQHADLIVVMKDGRIIESGSHQQLLLRKGLYYRLIEQQSNKSTD</sequence>
<dbReference type="GO" id="GO:0016887">
    <property type="term" value="F:ATP hydrolysis activity"/>
    <property type="evidence" value="ECO:0007669"/>
    <property type="project" value="InterPro"/>
</dbReference>
<dbReference type="Gene3D" id="1.20.1560.10">
    <property type="entry name" value="ABC transporter type 1, transmembrane domain"/>
    <property type="match status" value="1"/>
</dbReference>
<feature type="transmembrane region" description="Helical" evidence="14">
    <location>
        <begin position="171"/>
        <end position="191"/>
    </location>
</feature>
<comment type="subcellular location">
    <subcellularLocation>
        <location evidence="1">Membrane</location>
        <topology evidence="1">Multi-pass membrane protein</topology>
    </subcellularLocation>
</comment>
<feature type="transmembrane region" description="Helical" evidence="14">
    <location>
        <begin position="277"/>
        <end position="297"/>
    </location>
</feature>
<evidence type="ECO:0000256" key="10">
    <source>
        <dbReference type="ARBA" id="ARBA00022989"/>
    </source>
</evidence>
<dbReference type="PROSITE" id="PS50929">
    <property type="entry name" value="ABC_TM1F"/>
    <property type="match status" value="2"/>
</dbReference>
<dbReference type="Gene3D" id="3.40.50.300">
    <property type="entry name" value="P-loop containing nucleotide triphosphate hydrolases"/>
    <property type="match status" value="2"/>
</dbReference>
<dbReference type="FunFam" id="3.40.50.300:FF:000479">
    <property type="entry name" value="Multidrug resistance protein 1A"/>
    <property type="match status" value="1"/>
</dbReference>
<keyword evidence="18" id="KW-1185">Reference proteome</keyword>
<keyword evidence="6" id="KW-0677">Repeat</keyword>
<evidence type="ECO:0000256" key="8">
    <source>
        <dbReference type="ARBA" id="ARBA00022840"/>
    </source>
</evidence>
<feature type="transmembrane region" description="Helical" evidence="14">
    <location>
        <begin position="713"/>
        <end position="738"/>
    </location>
</feature>
<feature type="transmembrane region" description="Helical" evidence="14">
    <location>
        <begin position="38"/>
        <end position="61"/>
    </location>
</feature>
<evidence type="ECO:0000256" key="2">
    <source>
        <dbReference type="ARBA" id="ARBA00007577"/>
    </source>
</evidence>
<dbReference type="InterPro" id="IPR011527">
    <property type="entry name" value="ABC1_TM_dom"/>
</dbReference>
<dbReference type="GO" id="GO:0090374">
    <property type="term" value="P:oligopeptide export from mitochondrion"/>
    <property type="evidence" value="ECO:0007669"/>
    <property type="project" value="TreeGrafter"/>
</dbReference>
<evidence type="ECO:0000256" key="7">
    <source>
        <dbReference type="ARBA" id="ARBA00022741"/>
    </source>
</evidence>
<keyword evidence="4" id="KW-0813">Transport</keyword>